<dbReference type="RefSeq" id="WP_338061092.1">
    <property type="nucleotide sequence ID" value="NZ_FNET01000033.1"/>
</dbReference>
<feature type="transmembrane region" description="Helical" evidence="1">
    <location>
        <begin position="73"/>
        <end position="96"/>
    </location>
</feature>
<keyword evidence="1" id="KW-0812">Transmembrane</keyword>
<reference evidence="3" key="1">
    <citation type="submission" date="2016-10" db="EMBL/GenBank/DDBJ databases">
        <authorList>
            <person name="Varghese N."/>
            <person name="Submissions S."/>
        </authorList>
    </citation>
    <scope>NUCLEOTIDE SEQUENCE [LARGE SCALE GENOMIC DNA]</scope>
    <source>
        <strain evidence="3">DSM 44796</strain>
    </source>
</reference>
<feature type="transmembrane region" description="Helical" evidence="1">
    <location>
        <begin position="16"/>
        <end position="37"/>
    </location>
</feature>
<protein>
    <recommendedName>
        <fullName evidence="4">Sodium Bile acid symporter family protein</fullName>
    </recommendedName>
</protein>
<dbReference type="Proteomes" id="UP000199682">
    <property type="component" value="Unassembled WGS sequence"/>
</dbReference>
<proteinExistence type="predicted"/>
<dbReference type="InterPro" id="IPR038770">
    <property type="entry name" value="Na+/solute_symporter_sf"/>
</dbReference>
<dbReference type="AlphaFoldDB" id="A0A1G9YBP0"/>
<evidence type="ECO:0000256" key="1">
    <source>
        <dbReference type="SAM" id="Phobius"/>
    </source>
</evidence>
<keyword evidence="1" id="KW-1133">Transmembrane helix</keyword>
<accession>A0A1G9YBP0</accession>
<feature type="transmembrane region" description="Helical" evidence="1">
    <location>
        <begin position="43"/>
        <end position="61"/>
    </location>
</feature>
<evidence type="ECO:0000313" key="3">
    <source>
        <dbReference type="Proteomes" id="UP000199682"/>
    </source>
</evidence>
<evidence type="ECO:0008006" key="4">
    <source>
        <dbReference type="Google" id="ProtNLM"/>
    </source>
</evidence>
<evidence type="ECO:0000313" key="2">
    <source>
        <dbReference type="EMBL" id="SDN06512.1"/>
    </source>
</evidence>
<dbReference type="EMBL" id="FNET01000033">
    <property type="protein sequence ID" value="SDN06512.1"/>
    <property type="molecule type" value="Genomic_DNA"/>
</dbReference>
<keyword evidence="1" id="KW-0472">Membrane</keyword>
<organism evidence="2 3">
    <name type="scientific">Lentzea albidocapillata subsp. violacea</name>
    <dbReference type="NCBI Taxonomy" id="128104"/>
    <lineage>
        <taxon>Bacteria</taxon>
        <taxon>Bacillati</taxon>
        <taxon>Actinomycetota</taxon>
        <taxon>Actinomycetes</taxon>
        <taxon>Pseudonocardiales</taxon>
        <taxon>Pseudonocardiaceae</taxon>
        <taxon>Lentzea</taxon>
    </lineage>
</organism>
<dbReference type="Gene3D" id="1.20.1530.20">
    <property type="match status" value="1"/>
</dbReference>
<gene>
    <name evidence="2" type="ORF">SAMN04488074_13312</name>
</gene>
<name>A0A1G9YBP0_9PSEU</name>
<sequence>MQGTRDLVSQMERHQVPIYVGAIAAGILAGVLTPGAGPGLETAINPILGVLLYVTFLQVPARQLVRSLRAGWFLAAALVVNFLVVPLVVAAMFGFLPSHKSLNSATTSAPYSA</sequence>